<feature type="domain" description="BTB" evidence="2">
    <location>
        <begin position="465"/>
        <end position="531"/>
    </location>
</feature>
<dbReference type="Pfam" id="PF00651">
    <property type="entry name" value="BTB"/>
    <property type="match status" value="1"/>
</dbReference>
<dbReference type="SUPFAM" id="SSF54695">
    <property type="entry name" value="POZ domain"/>
    <property type="match status" value="1"/>
</dbReference>
<dbReference type="CDD" id="cd18186">
    <property type="entry name" value="BTB_POZ_ZBTB_KLHL-like"/>
    <property type="match status" value="1"/>
</dbReference>
<evidence type="ECO:0000313" key="3">
    <source>
        <dbReference type="EMBL" id="KAJ5079871.1"/>
    </source>
</evidence>
<dbReference type="PROSITE" id="PS00626">
    <property type="entry name" value="RCC1_2"/>
    <property type="match status" value="1"/>
</dbReference>
<dbReference type="PANTHER" id="PTHR45982">
    <property type="entry name" value="REGULATOR OF CHROMOSOME CONDENSATION"/>
    <property type="match status" value="1"/>
</dbReference>
<dbReference type="Gene3D" id="3.30.710.10">
    <property type="entry name" value="Potassium Channel Kv1.1, Chain A"/>
    <property type="match status" value="1"/>
</dbReference>
<dbReference type="Pfam" id="PF13540">
    <property type="entry name" value="RCC1_2"/>
    <property type="match status" value="1"/>
</dbReference>
<dbReference type="InterPro" id="IPR009091">
    <property type="entry name" value="RCC1/BLIP-II"/>
</dbReference>
<dbReference type="PANTHER" id="PTHR45982:SF1">
    <property type="entry name" value="REGULATOR OF CHROMOSOME CONDENSATION"/>
    <property type="match status" value="1"/>
</dbReference>
<dbReference type="Proteomes" id="UP001149090">
    <property type="component" value="Unassembled WGS sequence"/>
</dbReference>
<dbReference type="AlphaFoldDB" id="A0A9Q0RGA4"/>
<dbReference type="PROSITE" id="PS50012">
    <property type="entry name" value="RCC1_3"/>
    <property type="match status" value="1"/>
</dbReference>
<gene>
    <name evidence="3" type="ORF">M0811_04184</name>
</gene>
<dbReference type="OrthoDB" id="5370059at2759"/>
<keyword evidence="4" id="KW-1185">Reference proteome</keyword>
<dbReference type="InterPro" id="IPR000210">
    <property type="entry name" value="BTB/POZ_dom"/>
</dbReference>
<organism evidence="3 4">
    <name type="scientific">Anaeramoeba ignava</name>
    <name type="common">Anaerobic marine amoeba</name>
    <dbReference type="NCBI Taxonomy" id="1746090"/>
    <lineage>
        <taxon>Eukaryota</taxon>
        <taxon>Metamonada</taxon>
        <taxon>Anaeramoebidae</taxon>
        <taxon>Anaeramoeba</taxon>
    </lineage>
</organism>
<dbReference type="SUPFAM" id="SSF50985">
    <property type="entry name" value="RCC1/BLIP-II"/>
    <property type="match status" value="1"/>
</dbReference>
<dbReference type="InterPro" id="IPR000408">
    <property type="entry name" value="Reg_chr_condens"/>
</dbReference>
<dbReference type="EMBL" id="JAPDFW010000022">
    <property type="protein sequence ID" value="KAJ5079871.1"/>
    <property type="molecule type" value="Genomic_DNA"/>
</dbReference>
<dbReference type="Pfam" id="PF00415">
    <property type="entry name" value="RCC1"/>
    <property type="match status" value="1"/>
</dbReference>
<feature type="repeat" description="RCC1" evidence="1">
    <location>
        <begin position="191"/>
        <end position="243"/>
    </location>
</feature>
<dbReference type="InterPro" id="IPR011333">
    <property type="entry name" value="SKP1/BTB/POZ_sf"/>
</dbReference>
<sequence length="568" mass="65943">MTNNFNWGWTSNLSKNKSERKFWIPKSFSIFPGGFIKNIRSNLLSDCFLGFDDQMIICGELTEKNYFEMSPKIKFKKISSGITTFIGLTEENVVYFWGEDLCIQEKSLGKKTFQKLVQFPNGGVIDIVCGIGDYYIVDEKGILFHFGITEFSSIEDLEYKHILTWKPIFKNVKRVFSGQDSHHYLVITNDNKIYAAGENQNGQLGTNSFESTSIAKLVPFPYEKVQIIDIQCGSQFSLILAKEKGFGQVYTTNFNDTRLIKDLEDRICSFTKIPEFLEENIIQISSGSSHSLALNELNEIFVWGNNSNYQLAQESPFTSFDSPQKLIIQDLNYENHLIVYSGLLNSYVFSHPHKPLIIDMLNLFQREDCCDDLVFFEDGKKSIHSLIFLMRIGKDRSILLKDDLKKIDKKNGEKIVKWIYSGILTRDIWELLIKVGFNEEEIYAKSHYKGIQQDLQNLYFDNETKDFSIISQDKDIRAHKVILIARSELFRGMFINVQDSSNKVHDYTNSKFQSIQSLIEYFYTDSFPNDLEDEIIQELSTFDDFFQLNSFKNFQKQLKIKKVNQTIK</sequence>
<dbReference type="InterPro" id="IPR051553">
    <property type="entry name" value="Ran_GTPase-activating"/>
</dbReference>
<dbReference type="PROSITE" id="PS50097">
    <property type="entry name" value="BTB"/>
    <property type="match status" value="1"/>
</dbReference>
<proteinExistence type="predicted"/>
<dbReference type="Gene3D" id="2.130.10.30">
    <property type="entry name" value="Regulator of chromosome condensation 1/beta-lactamase-inhibitor protein II"/>
    <property type="match status" value="1"/>
</dbReference>
<dbReference type="SMART" id="SM00225">
    <property type="entry name" value="BTB"/>
    <property type="match status" value="1"/>
</dbReference>
<evidence type="ECO:0000256" key="1">
    <source>
        <dbReference type="PROSITE-ProRule" id="PRU00235"/>
    </source>
</evidence>
<name>A0A9Q0RGA4_ANAIG</name>
<protein>
    <recommendedName>
        <fullName evidence="2">BTB domain-containing protein</fullName>
    </recommendedName>
</protein>
<comment type="caution">
    <text evidence="3">The sequence shown here is derived from an EMBL/GenBank/DDBJ whole genome shotgun (WGS) entry which is preliminary data.</text>
</comment>
<reference evidence="3" key="1">
    <citation type="submission" date="2022-10" db="EMBL/GenBank/DDBJ databases">
        <title>Novel sulphate-reducing endosymbionts in the free-living metamonad Anaeramoeba.</title>
        <authorList>
            <person name="Jerlstrom-Hultqvist J."/>
            <person name="Cepicka I."/>
            <person name="Gallot-Lavallee L."/>
            <person name="Salas-Leiva D."/>
            <person name="Curtis B.A."/>
            <person name="Zahonova K."/>
            <person name="Pipaliya S."/>
            <person name="Dacks J."/>
            <person name="Roger A.J."/>
        </authorList>
    </citation>
    <scope>NUCLEOTIDE SEQUENCE</scope>
    <source>
        <strain evidence="3">BMAN</strain>
    </source>
</reference>
<evidence type="ECO:0000259" key="2">
    <source>
        <dbReference type="PROSITE" id="PS50097"/>
    </source>
</evidence>
<evidence type="ECO:0000313" key="4">
    <source>
        <dbReference type="Proteomes" id="UP001149090"/>
    </source>
</evidence>
<accession>A0A9Q0RGA4</accession>